<evidence type="ECO:0000313" key="2">
    <source>
        <dbReference type="EMBL" id="AGQ18956.1"/>
    </source>
</evidence>
<dbReference type="Gene3D" id="3.90.550.10">
    <property type="entry name" value="Spore Coat Polysaccharide Biosynthesis Protein SpsA, Chain A"/>
    <property type="match status" value="1"/>
</dbReference>
<accession>S5DJG9</accession>
<organism evidence="2">
    <name type="scientific">Candidatus Actinomarina minuta</name>
    <dbReference type="NCBI Taxonomy" id="1389454"/>
    <lineage>
        <taxon>Bacteria</taxon>
        <taxon>Bacillati</taxon>
        <taxon>Actinomycetota</taxon>
        <taxon>Actinomycetes</taxon>
        <taxon>Candidatus Actinomarinidae</taxon>
        <taxon>Candidatus Actinomarinales</taxon>
        <taxon>Candidatus Actinomarineae</taxon>
        <taxon>Candidatus Actinomarinaceae</taxon>
        <taxon>Candidatus Actinomarina</taxon>
    </lineage>
</organism>
<reference evidence="2" key="1">
    <citation type="journal article" date="2013" name="Sci. Rep.">
        <title>Metagenomics uncovers a new group of low GC and ultra-small marine Actinobacteria.</title>
        <authorList>
            <person name="Ghai R."/>
            <person name="Mizuno C.M."/>
            <person name="Picazo A."/>
            <person name="Camacho A."/>
            <person name="Rodriguez-Valera F."/>
        </authorList>
    </citation>
    <scope>NUCLEOTIDE SEQUENCE</scope>
</reference>
<dbReference type="GO" id="GO:0016779">
    <property type="term" value="F:nucleotidyltransferase activity"/>
    <property type="evidence" value="ECO:0007669"/>
    <property type="project" value="UniProtKB-ARBA"/>
</dbReference>
<dbReference type="AlphaFoldDB" id="S5DJG9"/>
<proteinExistence type="predicted"/>
<name>S5DJG9_9ACTN</name>
<dbReference type="InterPro" id="IPR025877">
    <property type="entry name" value="MobA-like_NTP_Trfase"/>
</dbReference>
<dbReference type="PANTHER" id="PTHR43777:SF1">
    <property type="entry name" value="MOLYBDENUM COFACTOR CYTIDYLYLTRANSFERASE"/>
    <property type="match status" value="1"/>
</dbReference>
<dbReference type="EMBL" id="KC811117">
    <property type="protein sequence ID" value="AGQ18956.1"/>
    <property type="molecule type" value="Genomic_DNA"/>
</dbReference>
<dbReference type="Pfam" id="PF12804">
    <property type="entry name" value="NTP_transf_3"/>
    <property type="match status" value="1"/>
</dbReference>
<dbReference type="InterPro" id="IPR029044">
    <property type="entry name" value="Nucleotide-diphossugar_trans"/>
</dbReference>
<sequence>MNAAVILAAGDSSRMGFPKQLAEVKEKSLLQLIIDKVNNKFEYSSVVLGSENEVISEKVDFKNSNILINENWSEGITSSIRTSLFFYQGQKEIDNVIFFLADQPEVESEVIDGLINDDHDGTKILIPQYRYKLGFPILVPRLFWPKLELITQDDDVDEEKSVFQDFDLIDFFISSETETKNLNFNFLEPIDYDEEKDF</sequence>
<dbReference type="PANTHER" id="PTHR43777">
    <property type="entry name" value="MOLYBDENUM COFACTOR CYTIDYLYLTRANSFERASE"/>
    <property type="match status" value="1"/>
</dbReference>
<protein>
    <submittedName>
        <fullName evidence="2">Putative MobA-related protein</fullName>
    </submittedName>
</protein>
<feature type="domain" description="MobA-like NTP transferase" evidence="1">
    <location>
        <begin position="4"/>
        <end position="155"/>
    </location>
</feature>
<dbReference type="SUPFAM" id="SSF53448">
    <property type="entry name" value="Nucleotide-diphospho-sugar transferases"/>
    <property type="match status" value="1"/>
</dbReference>
<evidence type="ECO:0000259" key="1">
    <source>
        <dbReference type="Pfam" id="PF12804"/>
    </source>
</evidence>